<dbReference type="InterPro" id="IPR053197">
    <property type="entry name" value="F-box_SCFL_complex_component"/>
</dbReference>
<organism evidence="1">
    <name type="scientific">Aegilops tauschii</name>
    <name type="common">Tausch's goatgrass</name>
    <name type="synonym">Aegilops squarrosa</name>
    <dbReference type="NCBI Taxonomy" id="37682"/>
    <lineage>
        <taxon>Eukaryota</taxon>
        <taxon>Viridiplantae</taxon>
        <taxon>Streptophyta</taxon>
        <taxon>Embryophyta</taxon>
        <taxon>Tracheophyta</taxon>
        <taxon>Spermatophyta</taxon>
        <taxon>Magnoliopsida</taxon>
        <taxon>Liliopsida</taxon>
        <taxon>Poales</taxon>
        <taxon>Poaceae</taxon>
        <taxon>BOP clade</taxon>
        <taxon>Pooideae</taxon>
        <taxon>Triticodae</taxon>
        <taxon>Triticeae</taxon>
        <taxon>Triticinae</taxon>
        <taxon>Aegilops</taxon>
    </lineage>
</organism>
<dbReference type="PROSITE" id="PS50181">
    <property type="entry name" value="FBOX"/>
    <property type="match status" value="1"/>
</dbReference>
<sequence>MPRTSTAKKALKSCDEDRISNLPDDILHHVLGFLHADEAVRTCLLSRRWRYLWKFMRRLRINDVGRRGKSTTDVFLNKFMSYLLLLRDPGSTLDEVEIEYDNLIDNRHFNYGCPWVDIWIRHALSCQAQVLTVKLHKEAHFHVCLEAPLVSQHLRRLEIYEVQLKSNFLNFSSCSALEELKIKDCNLKTNRILSQSLKHLSITGSAFLSQRRICISVPNLVSLQLINNRTATPLLESMPSLETAVIRYDYYTSEYCHNGVAGECCGICADCCGNDDHNEIVDIMLLHFESDAVLVAKFIFKRDLRWCPTFSKLKNLLLNGWCVQPDLRGLVSILEHSPILENLTLQLCKQQKTTGALEVEENPGLMEKPGAISGYLKIIRVRKGVMEPGCADTRLSRPIRRVQDSCHLLYRCRIFAIPG</sequence>
<dbReference type="PANTHER" id="PTHR34223">
    <property type="entry name" value="OS11G0201299 PROTEIN"/>
    <property type="match status" value="1"/>
</dbReference>
<dbReference type="InterPro" id="IPR001810">
    <property type="entry name" value="F-box_dom"/>
</dbReference>
<dbReference type="InterPro" id="IPR032675">
    <property type="entry name" value="LRR_dom_sf"/>
</dbReference>
<dbReference type="EnsemblPlants" id="EMT01964">
    <property type="protein sequence ID" value="EMT01964"/>
    <property type="gene ID" value="F775_01884"/>
</dbReference>
<dbReference type="Pfam" id="PF00646">
    <property type="entry name" value="F-box"/>
    <property type="match status" value="1"/>
</dbReference>
<proteinExistence type="predicted"/>
<dbReference type="SMART" id="SM00256">
    <property type="entry name" value="FBOX"/>
    <property type="match status" value="1"/>
</dbReference>
<reference evidence="1" key="1">
    <citation type="submission" date="2015-06" db="UniProtKB">
        <authorList>
            <consortium name="EnsemblPlants"/>
        </authorList>
    </citation>
    <scope>IDENTIFICATION</scope>
</reference>
<accession>N1QRU9</accession>
<dbReference type="ExpressionAtlas" id="N1QRU9">
    <property type="expression patterns" value="baseline"/>
</dbReference>
<protein>
    <submittedName>
        <fullName evidence="1">Uncharacterized protein</fullName>
    </submittedName>
</protein>
<dbReference type="PANTHER" id="PTHR34223:SF88">
    <property type="entry name" value="OS11G0200950 PROTEIN"/>
    <property type="match status" value="1"/>
</dbReference>
<dbReference type="InterPro" id="IPR036047">
    <property type="entry name" value="F-box-like_dom_sf"/>
</dbReference>
<dbReference type="AlphaFoldDB" id="N1QRU9"/>
<dbReference type="CDD" id="cd22160">
    <property type="entry name" value="F-box_AtFBL13-like"/>
    <property type="match status" value="1"/>
</dbReference>
<dbReference type="SUPFAM" id="SSF52047">
    <property type="entry name" value="RNI-like"/>
    <property type="match status" value="1"/>
</dbReference>
<dbReference type="Gene3D" id="3.80.10.10">
    <property type="entry name" value="Ribonuclease Inhibitor"/>
    <property type="match status" value="1"/>
</dbReference>
<dbReference type="InterPro" id="IPR053781">
    <property type="entry name" value="F-box_AtFBL13-like"/>
</dbReference>
<name>N1QRU9_AEGTA</name>
<dbReference type="Gene3D" id="1.20.1280.50">
    <property type="match status" value="1"/>
</dbReference>
<evidence type="ECO:0000313" key="1">
    <source>
        <dbReference type="EnsemblPlants" id="EMT01964"/>
    </source>
</evidence>
<dbReference type="SUPFAM" id="SSF81383">
    <property type="entry name" value="F-box domain"/>
    <property type="match status" value="1"/>
</dbReference>